<dbReference type="Proteomes" id="UP000594638">
    <property type="component" value="Unassembled WGS sequence"/>
</dbReference>
<proteinExistence type="predicted"/>
<organism evidence="2 3">
    <name type="scientific">Olea europaea subsp. europaea</name>
    <dbReference type="NCBI Taxonomy" id="158383"/>
    <lineage>
        <taxon>Eukaryota</taxon>
        <taxon>Viridiplantae</taxon>
        <taxon>Streptophyta</taxon>
        <taxon>Embryophyta</taxon>
        <taxon>Tracheophyta</taxon>
        <taxon>Spermatophyta</taxon>
        <taxon>Magnoliopsida</taxon>
        <taxon>eudicotyledons</taxon>
        <taxon>Gunneridae</taxon>
        <taxon>Pentapetalae</taxon>
        <taxon>asterids</taxon>
        <taxon>lamiids</taxon>
        <taxon>Lamiales</taxon>
        <taxon>Oleaceae</taxon>
        <taxon>Oleeae</taxon>
        <taxon>Olea</taxon>
    </lineage>
</organism>
<gene>
    <name evidence="2" type="ORF">OLEA9_A061153</name>
</gene>
<dbReference type="EMBL" id="CACTIH010002319">
    <property type="protein sequence ID" value="CAA2975875.1"/>
    <property type="molecule type" value="Genomic_DNA"/>
</dbReference>
<feature type="transmembrane region" description="Helical" evidence="1">
    <location>
        <begin position="318"/>
        <end position="338"/>
    </location>
</feature>
<evidence type="ECO:0000313" key="2">
    <source>
        <dbReference type="EMBL" id="CAA2975875.1"/>
    </source>
</evidence>
<accession>A0A8S0RBH4</accession>
<dbReference type="AlphaFoldDB" id="A0A8S0RBH4"/>
<dbReference type="Gramene" id="OE9A061153T1">
    <property type="protein sequence ID" value="OE9A061153C1"/>
    <property type="gene ID" value="OE9A061153"/>
</dbReference>
<comment type="caution">
    <text evidence="2">The sequence shown here is derived from an EMBL/GenBank/DDBJ whole genome shotgun (WGS) entry which is preliminary data.</text>
</comment>
<keyword evidence="1" id="KW-0472">Membrane</keyword>
<protein>
    <submittedName>
        <fullName evidence="2">Uncharacterized protein</fullName>
    </submittedName>
</protein>
<sequence>MEVVGVALTGVALIQQGVSWDFVFVMGAAKGARLKIALRVPRVFLVSAYPIEAAIGANILGAQRVLKGVPCFVKLTVVAEGARFLGPAEGNTPICKGHGGGKRCQFLRCTKSEHGETLFCVSHGGVKSCTELECTNYCVSDGGGKGASLKDVPRVHKAELIFCSQGASPCDKFDKFTTRKLSLCNIHGAQLEDKPIHENALMDTTAQNPHSCAFAQTEGIFASERNLFDCISTMERGTPIDYGHQLISVPIPRQVGNVCLNNFSLPEGMVHGGLLMEMLSGSTFFGTSNKNQEIGIQLDRKILCPASRFGVSKPIIPLWSFHHSWFVSGFLILFAWWIRNYCLLVSRESMCSSEGLSYELGMY</sequence>
<name>A0A8S0RBH4_OLEEU</name>
<dbReference type="OrthoDB" id="77038at2759"/>
<evidence type="ECO:0000256" key="1">
    <source>
        <dbReference type="SAM" id="Phobius"/>
    </source>
</evidence>
<keyword evidence="1" id="KW-1133">Transmembrane helix</keyword>
<dbReference type="PANTHER" id="PTHR31827">
    <property type="entry name" value="EMB|CAB89363.1"/>
    <property type="match status" value="1"/>
</dbReference>
<keyword evidence="1" id="KW-0812">Transmembrane</keyword>
<evidence type="ECO:0000313" key="3">
    <source>
        <dbReference type="Proteomes" id="UP000594638"/>
    </source>
</evidence>
<reference evidence="2 3" key="1">
    <citation type="submission" date="2019-12" db="EMBL/GenBank/DDBJ databases">
        <authorList>
            <person name="Alioto T."/>
            <person name="Alioto T."/>
            <person name="Gomez Garrido J."/>
        </authorList>
    </citation>
    <scope>NUCLEOTIDE SEQUENCE [LARGE SCALE GENOMIC DNA]</scope>
</reference>
<keyword evidence="3" id="KW-1185">Reference proteome</keyword>
<dbReference type="PANTHER" id="PTHR31827:SF1">
    <property type="entry name" value="EMB|CAB89363.1"/>
    <property type="match status" value="1"/>
</dbReference>